<dbReference type="Proteomes" id="UP001595848">
    <property type="component" value="Unassembled WGS sequence"/>
</dbReference>
<reference evidence="4" key="1">
    <citation type="journal article" date="2019" name="Int. J. Syst. Evol. Microbiol.">
        <title>The Global Catalogue of Microorganisms (GCM) 10K type strain sequencing project: providing services to taxonomists for standard genome sequencing and annotation.</title>
        <authorList>
            <consortium name="The Broad Institute Genomics Platform"/>
            <consortium name="The Broad Institute Genome Sequencing Center for Infectious Disease"/>
            <person name="Wu L."/>
            <person name="Ma J."/>
        </authorList>
    </citation>
    <scope>NUCLEOTIDE SEQUENCE [LARGE SCALE GENOMIC DNA]</scope>
    <source>
        <strain evidence="4">LMG 24813</strain>
    </source>
</reference>
<dbReference type="InterPro" id="IPR006311">
    <property type="entry name" value="TAT_signal"/>
</dbReference>
<dbReference type="PANTHER" id="PTHR42928:SF5">
    <property type="entry name" value="BLR1237 PROTEIN"/>
    <property type="match status" value="1"/>
</dbReference>
<gene>
    <name evidence="3" type="ORF">ACFOY1_18920</name>
</gene>
<dbReference type="CDD" id="cd13578">
    <property type="entry name" value="PBP2_Bug27"/>
    <property type="match status" value="1"/>
</dbReference>
<comment type="similarity">
    <text evidence="1">Belongs to the UPF0065 (bug) family.</text>
</comment>
<name>A0ABV8P3X9_9BURK</name>
<organism evidence="3 4">
    <name type="scientific">Candidimonas humi</name>
    <dbReference type="NCBI Taxonomy" id="683355"/>
    <lineage>
        <taxon>Bacteria</taxon>
        <taxon>Pseudomonadati</taxon>
        <taxon>Pseudomonadota</taxon>
        <taxon>Betaproteobacteria</taxon>
        <taxon>Burkholderiales</taxon>
        <taxon>Alcaligenaceae</taxon>
        <taxon>Candidimonas</taxon>
    </lineage>
</organism>
<evidence type="ECO:0000313" key="4">
    <source>
        <dbReference type="Proteomes" id="UP001595848"/>
    </source>
</evidence>
<evidence type="ECO:0000256" key="2">
    <source>
        <dbReference type="SAM" id="SignalP"/>
    </source>
</evidence>
<feature type="chain" id="PRO_5046477564" evidence="2">
    <location>
        <begin position="34"/>
        <end position="335"/>
    </location>
</feature>
<dbReference type="EMBL" id="JBHSBV010000008">
    <property type="protein sequence ID" value="MFC4203027.1"/>
    <property type="molecule type" value="Genomic_DNA"/>
</dbReference>
<dbReference type="PROSITE" id="PS51318">
    <property type="entry name" value="TAT"/>
    <property type="match status" value="1"/>
</dbReference>
<proteinExistence type="inferred from homology"/>
<evidence type="ECO:0000256" key="1">
    <source>
        <dbReference type="ARBA" id="ARBA00006987"/>
    </source>
</evidence>
<keyword evidence="2" id="KW-0732">Signal</keyword>
<dbReference type="InterPro" id="IPR005064">
    <property type="entry name" value="BUG"/>
</dbReference>
<keyword evidence="4" id="KW-1185">Reference proteome</keyword>
<protein>
    <submittedName>
        <fullName evidence="3">Bug family tripartite tricarboxylate transporter substrate binding protein</fullName>
    </submittedName>
</protein>
<dbReference type="Pfam" id="PF03401">
    <property type="entry name" value="TctC"/>
    <property type="match status" value="1"/>
</dbReference>
<dbReference type="PANTHER" id="PTHR42928">
    <property type="entry name" value="TRICARBOXYLATE-BINDING PROTEIN"/>
    <property type="match status" value="1"/>
</dbReference>
<accession>A0ABV8P3X9</accession>
<comment type="caution">
    <text evidence="3">The sequence shown here is derived from an EMBL/GenBank/DDBJ whole genome shotgun (WGS) entry which is preliminary data.</text>
</comment>
<evidence type="ECO:0000313" key="3">
    <source>
        <dbReference type="EMBL" id="MFC4203027.1"/>
    </source>
</evidence>
<dbReference type="RefSeq" id="WP_217966588.1">
    <property type="nucleotide sequence ID" value="NZ_JBHSBV010000008.1"/>
</dbReference>
<sequence length="335" mass="35608">MDHKQIQIPRRQFLRQAAAAMAVPLLPAAAARAAADKGYPDAPIKVIVPFSPGGPTDLMARTIGKPLGLDLKQPVIVYNKPGGGGAIALGETRNAAADGYTLAFPSIQAVTNPALRSDFPFDMEHDFTGITVVGYIAHVMVVKADFAAKDLKEFVAMAKASPHPYAYGSSGNGSSGNLAMEMFKDRAGIALTHVPYRGSGPAVQDLLSGQIQTMFLDTTTAIPLLQAKKLRALAVAPAKRSMVLPDVPTIAEQGYPGFDIHAWYGLLARSGTPAPIIDTLYRATRDALRDPGVLKTFHSLGIEPGGNTPQEFNALIRADLRSWSSVINKLGLKIS</sequence>
<feature type="signal peptide" evidence="2">
    <location>
        <begin position="1"/>
        <end position="33"/>
    </location>
</feature>
<dbReference type="PIRSF" id="PIRSF017082">
    <property type="entry name" value="YflP"/>
    <property type="match status" value="1"/>
</dbReference>